<accession>A0A512JQN3</accession>
<sequence>MARGPKPVSPALQEAKGNPRQRGRQSLTKQRVEELAALDPIAPPAFLAAPRRKDKTLNAALAIWRELAGDLRKRHLLDKLGRHPFARWCVYQAEWIEATKTIAAEGITRVVKTVSGDEMPRRHPAAAHRDRVELQMANLEAAFGLTPADRYKVLRDQNATPLGGLFGRDEGTEPAADKPAEPNATSPVSFMAERAALPPGTRPN</sequence>
<dbReference type="Pfam" id="PF05119">
    <property type="entry name" value="Terminase_4"/>
    <property type="match status" value="1"/>
</dbReference>
<gene>
    <name evidence="2" type="ORF">MGN01_41110</name>
</gene>
<dbReference type="AlphaFoldDB" id="A0A512JQN3"/>
<dbReference type="RefSeq" id="WP_147048653.1">
    <property type="nucleotide sequence ID" value="NZ_BJZV01000034.1"/>
</dbReference>
<evidence type="ECO:0000313" key="2">
    <source>
        <dbReference type="EMBL" id="GEP12266.1"/>
    </source>
</evidence>
<dbReference type="EMBL" id="BJZV01000034">
    <property type="protein sequence ID" value="GEP12266.1"/>
    <property type="molecule type" value="Genomic_DNA"/>
</dbReference>
<feature type="compositionally biased region" description="Basic and acidic residues" evidence="1">
    <location>
        <begin position="167"/>
        <end position="180"/>
    </location>
</feature>
<dbReference type="NCBIfam" id="TIGR01558">
    <property type="entry name" value="sm_term_P27"/>
    <property type="match status" value="1"/>
</dbReference>
<dbReference type="OrthoDB" id="8399992at2"/>
<comment type="caution">
    <text evidence="2">The sequence shown here is derived from an EMBL/GenBank/DDBJ whole genome shotgun (WGS) entry which is preliminary data.</text>
</comment>
<name>A0A512JQN3_9HYPH</name>
<feature type="region of interest" description="Disordered" evidence="1">
    <location>
        <begin position="1"/>
        <end position="27"/>
    </location>
</feature>
<reference evidence="2 3" key="1">
    <citation type="submission" date="2019-07" db="EMBL/GenBank/DDBJ databases">
        <title>Whole genome shotgun sequence of Methylobacterium gnaphalii NBRC 107716.</title>
        <authorList>
            <person name="Hosoyama A."/>
            <person name="Uohara A."/>
            <person name="Ohji S."/>
            <person name="Ichikawa N."/>
        </authorList>
    </citation>
    <scope>NUCLEOTIDE SEQUENCE [LARGE SCALE GENOMIC DNA]</scope>
    <source>
        <strain evidence="2 3">NBRC 107716</strain>
    </source>
</reference>
<dbReference type="Proteomes" id="UP000321750">
    <property type="component" value="Unassembled WGS sequence"/>
</dbReference>
<dbReference type="InterPro" id="IPR006448">
    <property type="entry name" value="Phage_term_ssu_P27"/>
</dbReference>
<proteinExistence type="predicted"/>
<evidence type="ECO:0000313" key="3">
    <source>
        <dbReference type="Proteomes" id="UP000321750"/>
    </source>
</evidence>
<organism evidence="2 3">
    <name type="scientific">Methylobacterium gnaphalii</name>
    <dbReference type="NCBI Taxonomy" id="1010610"/>
    <lineage>
        <taxon>Bacteria</taxon>
        <taxon>Pseudomonadati</taxon>
        <taxon>Pseudomonadota</taxon>
        <taxon>Alphaproteobacteria</taxon>
        <taxon>Hyphomicrobiales</taxon>
        <taxon>Methylobacteriaceae</taxon>
        <taxon>Methylobacterium</taxon>
    </lineage>
</organism>
<evidence type="ECO:0000256" key="1">
    <source>
        <dbReference type="SAM" id="MobiDB-lite"/>
    </source>
</evidence>
<protein>
    <recommendedName>
        <fullName evidence="4">Terminase</fullName>
    </recommendedName>
</protein>
<evidence type="ECO:0008006" key="4">
    <source>
        <dbReference type="Google" id="ProtNLM"/>
    </source>
</evidence>
<feature type="region of interest" description="Disordered" evidence="1">
    <location>
        <begin position="162"/>
        <end position="204"/>
    </location>
</feature>
<keyword evidence="3" id="KW-1185">Reference proteome</keyword>